<gene>
    <name evidence="3" type="ORF">GNE07_24845</name>
</gene>
<dbReference type="InterPro" id="IPR025736">
    <property type="entry name" value="PucR_C-HTH_dom"/>
</dbReference>
<dbReference type="PROSITE" id="PS51257">
    <property type="entry name" value="PROKAR_LIPOPROTEIN"/>
    <property type="match status" value="1"/>
</dbReference>
<evidence type="ECO:0000256" key="1">
    <source>
        <dbReference type="SAM" id="Coils"/>
    </source>
</evidence>
<reference evidence="3 4" key="1">
    <citation type="submission" date="2019-09" db="EMBL/GenBank/DDBJ databases">
        <title>Draft genome sequencing of Hungatella hathewayi 123Y-2.</title>
        <authorList>
            <person name="Lv Q."/>
            <person name="Li S."/>
        </authorList>
    </citation>
    <scope>NUCLEOTIDE SEQUENCE [LARGE SCALE GENOMIC DNA]</scope>
    <source>
        <strain evidence="3 4">123Y-2</strain>
    </source>
</reference>
<dbReference type="Proteomes" id="UP000434223">
    <property type="component" value="Unassembled WGS sequence"/>
</dbReference>
<dbReference type="RefSeq" id="WP_022033413.1">
    <property type="nucleotide sequence ID" value="NZ_CZAZ01000028.1"/>
</dbReference>
<feature type="coiled-coil region" evidence="1">
    <location>
        <begin position="419"/>
        <end position="446"/>
    </location>
</feature>
<dbReference type="EMBL" id="WNME01000023">
    <property type="protein sequence ID" value="MUB66257.1"/>
    <property type="molecule type" value="Genomic_DNA"/>
</dbReference>
<dbReference type="AlphaFoldDB" id="A0AAW9WR18"/>
<dbReference type="InterPro" id="IPR042070">
    <property type="entry name" value="PucR_C-HTH_sf"/>
</dbReference>
<keyword evidence="1" id="KW-0175">Coiled coil</keyword>
<evidence type="ECO:0000313" key="3">
    <source>
        <dbReference type="EMBL" id="MUB66257.1"/>
    </source>
</evidence>
<protein>
    <recommendedName>
        <fullName evidence="2">PucR C-terminal helix-turn-helix domain-containing protein</fullName>
    </recommendedName>
</protein>
<evidence type="ECO:0000313" key="4">
    <source>
        <dbReference type="Proteomes" id="UP000434223"/>
    </source>
</evidence>
<evidence type="ECO:0000259" key="2">
    <source>
        <dbReference type="Pfam" id="PF13556"/>
    </source>
</evidence>
<dbReference type="PANTHER" id="PTHR33744">
    <property type="entry name" value="CARBOHYDRATE DIACID REGULATOR"/>
    <property type="match status" value="1"/>
</dbReference>
<accession>A0AAW9WR18</accession>
<feature type="domain" description="PucR C-terminal helix-turn-helix" evidence="2">
    <location>
        <begin position="441"/>
        <end position="495"/>
    </location>
</feature>
<name>A0AAW9WR18_9FIRM</name>
<dbReference type="Pfam" id="PF13556">
    <property type="entry name" value="HTH_30"/>
    <property type="match status" value="1"/>
</dbReference>
<dbReference type="Gene3D" id="1.10.10.2840">
    <property type="entry name" value="PucR C-terminal helix-turn-helix domain"/>
    <property type="match status" value="1"/>
</dbReference>
<comment type="caution">
    <text evidence="3">The sequence shown here is derived from an EMBL/GenBank/DDBJ whole genome shotgun (WGS) entry which is preliminary data.</text>
</comment>
<dbReference type="InterPro" id="IPR051448">
    <property type="entry name" value="CdaR-like_regulators"/>
</dbReference>
<organism evidence="3 4">
    <name type="scientific">Hungatella hathewayi</name>
    <dbReference type="NCBI Taxonomy" id="154046"/>
    <lineage>
        <taxon>Bacteria</taxon>
        <taxon>Bacillati</taxon>
        <taxon>Bacillota</taxon>
        <taxon>Clostridia</taxon>
        <taxon>Lachnospirales</taxon>
        <taxon>Lachnospiraceae</taxon>
        <taxon>Hungatella</taxon>
    </lineage>
</organism>
<proteinExistence type="predicted"/>
<sequence length="518" mass="58412">MKLKLEYLAGCGAFSACCFRTPFYGKEVSRLELMCGNGAAVREPQSLLLVCRGLIPDDGERLNEWLNERKAQEAAGLLADLSGESEERISKLAEACRERELVFGTAETAGFTALINDYSHLIASRTDGAVKSYDRVLEDLQRRFYTSGTDSLLEGLSYWTGCQAALIVGQDTFVKPSVPVLNEAVFYPAYWKKEPRKSGLSHVSCYSSSFSDNMLLQAELFKNRLPFGVLCLLGDEDVFEPSDDILLNYASILCTGIDDYKRRSRRIEAAVEMICGGQMPDSSVMELFPESGYALVLCDQEAGEPAEGKKEYLSYLIHHYFPQKLCYSFSAEGSLRLFVSAEDVDHFARRLLAILDGAGKRCRAGVSRHYPASQAVTAFFEAESAAHIAGLLEYGERICYYHDLGIYRLLNYPENSWPINQMLGEMDELLNQMDEEKRDVLAMTIRTFVKCRFHYQKTADKLYTHVNTIRYRIKLIEDLWDVDLSSDEGRLLFSVLAKLLPLWMKSGCYSGTMPREGE</sequence>